<protein>
    <submittedName>
        <fullName evidence="1">Uncharacterized protein</fullName>
    </submittedName>
</protein>
<accession>A0A4U0TM51</accession>
<proteinExistence type="predicted"/>
<name>A0A4U0TM51_9PEZI</name>
<dbReference type="Proteomes" id="UP000308549">
    <property type="component" value="Unassembled WGS sequence"/>
</dbReference>
<dbReference type="EMBL" id="NAJL01000063">
    <property type="protein sequence ID" value="TKA22937.1"/>
    <property type="molecule type" value="Genomic_DNA"/>
</dbReference>
<keyword evidence="2" id="KW-1185">Reference proteome</keyword>
<sequence length="263" mass="30924">MSQPPLLLQWDLRSYLQYREELHPSDEGHLDKEAEELIGVYHFYNGSGFSNDKDTDEVAHLMRQHFNEFGYYLPKGAIDILKDKEGTVHRNMLSKIEKGLLALRDLVGGEQMSAASQQERMQLFGRLFDQSPRDVCNFIFTEWGMLIHFDAIFSLYEPPEHTRSRYMPINKQMCLQRFTRFRFCHMLEMVYMCKWVSKKDDRKTLYRLWRAGVSDEAVAPLREVFGGVENLPLRSHWARRRPTWAPPVTSRVEVPAGEYDVPD</sequence>
<dbReference type="AlphaFoldDB" id="A0A4U0TM51"/>
<reference evidence="1 2" key="1">
    <citation type="submission" date="2017-03" db="EMBL/GenBank/DDBJ databases">
        <title>Genomes of endolithic fungi from Antarctica.</title>
        <authorList>
            <person name="Coleine C."/>
            <person name="Masonjones S."/>
            <person name="Stajich J.E."/>
        </authorList>
    </citation>
    <scope>NUCLEOTIDE SEQUENCE [LARGE SCALE GENOMIC DNA]</scope>
    <source>
        <strain evidence="1 2">CCFEE 6315</strain>
    </source>
</reference>
<organism evidence="1 2">
    <name type="scientific">Salinomyces thailandicus</name>
    <dbReference type="NCBI Taxonomy" id="706561"/>
    <lineage>
        <taxon>Eukaryota</taxon>
        <taxon>Fungi</taxon>
        <taxon>Dikarya</taxon>
        <taxon>Ascomycota</taxon>
        <taxon>Pezizomycotina</taxon>
        <taxon>Dothideomycetes</taxon>
        <taxon>Dothideomycetidae</taxon>
        <taxon>Mycosphaerellales</taxon>
        <taxon>Teratosphaeriaceae</taxon>
        <taxon>Salinomyces</taxon>
    </lineage>
</organism>
<comment type="caution">
    <text evidence="1">The sequence shown here is derived from an EMBL/GenBank/DDBJ whole genome shotgun (WGS) entry which is preliminary data.</text>
</comment>
<gene>
    <name evidence="1" type="ORF">B0A50_07679</name>
</gene>
<evidence type="ECO:0000313" key="1">
    <source>
        <dbReference type="EMBL" id="TKA22937.1"/>
    </source>
</evidence>
<evidence type="ECO:0000313" key="2">
    <source>
        <dbReference type="Proteomes" id="UP000308549"/>
    </source>
</evidence>